<evidence type="ECO:0000313" key="4">
    <source>
        <dbReference type="Proteomes" id="UP000237682"/>
    </source>
</evidence>
<dbReference type="Gene3D" id="3.40.50.850">
    <property type="entry name" value="Isochorismatase-like"/>
    <property type="match status" value="1"/>
</dbReference>
<keyword evidence="1 3" id="KW-0378">Hydrolase</keyword>
<dbReference type="RefSeq" id="WP_105864103.1">
    <property type="nucleotide sequence ID" value="NZ_PUEJ01000008.1"/>
</dbReference>
<dbReference type="InterPro" id="IPR000868">
    <property type="entry name" value="Isochorismatase-like_dom"/>
</dbReference>
<dbReference type="GO" id="GO:0016787">
    <property type="term" value="F:hydrolase activity"/>
    <property type="evidence" value="ECO:0007669"/>
    <property type="project" value="UniProtKB-KW"/>
</dbReference>
<proteinExistence type="predicted"/>
<dbReference type="CDD" id="cd00431">
    <property type="entry name" value="cysteine_hydrolases"/>
    <property type="match status" value="1"/>
</dbReference>
<comment type="caution">
    <text evidence="3">The sequence shown here is derived from an EMBL/GenBank/DDBJ whole genome shotgun (WGS) entry which is preliminary data.</text>
</comment>
<dbReference type="PANTHER" id="PTHR43540:SF6">
    <property type="entry name" value="ISOCHORISMATASE-LIKE DOMAIN-CONTAINING PROTEIN"/>
    <property type="match status" value="1"/>
</dbReference>
<dbReference type="PANTHER" id="PTHR43540">
    <property type="entry name" value="PEROXYUREIDOACRYLATE/UREIDOACRYLATE AMIDOHYDROLASE-RELATED"/>
    <property type="match status" value="1"/>
</dbReference>
<evidence type="ECO:0000313" key="3">
    <source>
        <dbReference type="EMBL" id="PRH85543.1"/>
    </source>
</evidence>
<gene>
    <name evidence="3" type="ORF">C5L14_21405</name>
</gene>
<dbReference type="Pfam" id="PF00857">
    <property type="entry name" value="Isochorismatase"/>
    <property type="match status" value="1"/>
</dbReference>
<dbReference type="OrthoDB" id="9794942at2"/>
<dbReference type="Proteomes" id="UP000237682">
    <property type="component" value="Unassembled WGS sequence"/>
</dbReference>
<keyword evidence="4" id="KW-1185">Reference proteome</keyword>
<name>A0A2S9Q858_9HYPH</name>
<feature type="domain" description="Isochorismatase-like" evidence="2">
    <location>
        <begin position="24"/>
        <end position="225"/>
    </location>
</feature>
<dbReference type="InterPro" id="IPR036380">
    <property type="entry name" value="Isochorismatase-like_sf"/>
</dbReference>
<dbReference type="InterPro" id="IPR050272">
    <property type="entry name" value="Isochorismatase-like_hydrls"/>
</dbReference>
<dbReference type="EMBL" id="PUEJ01000008">
    <property type="protein sequence ID" value="PRH85543.1"/>
    <property type="molecule type" value="Genomic_DNA"/>
</dbReference>
<accession>A0A2S9Q858</accession>
<protein>
    <submittedName>
        <fullName evidence="3">Cysteine hydrolase</fullName>
    </submittedName>
</protein>
<reference evidence="3 4" key="1">
    <citation type="submission" date="2018-02" db="EMBL/GenBank/DDBJ databases">
        <title>Whole genome sequencing of endophytic bacterium.</title>
        <authorList>
            <person name="Eedara R."/>
            <person name="Podile A.R."/>
        </authorList>
    </citation>
    <scope>NUCLEOTIDE SEQUENCE [LARGE SCALE GENOMIC DNA]</scope>
    <source>
        <strain evidence="3 4">RP1T</strain>
    </source>
</reference>
<evidence type="ECO:0000259" key="2">
    <source>
        <dbReference type="Pfam" id="PF00857"/>
    </source>
</evidence>
<sequence>MSVTSSSIHLDATPAAICFEPAKSAVIVVDMQNDFCSKGGMFDLAGHDIGLARDTIAPIARLLAGARRAGMHVVYLVHGFLPDLSDAGGPRSRNWLLNKDLNIGKEILAPDGSKGRIHIRNTWNTGVVDELKPEPADLVVYKNRFSGFYATDLDEQLRALGIDTLFFAGTTTSVCVESTLRDASFRDYTAVLLADCMGEALGEEFHVASQKVIAARLGWVSQSADLVKQLQRRDAARREAAA</sequence>
<dbReference type="AlphaFoldDB" id="A0A2S9Q858"/>
<dbReference type="SUPFAM" id="SSF52499">
    <property type="entry name" value="Isochorismatase-like hydrolases"/>
    <property type="match status" value="1"/>
</dbReference>
<organism evidence="3 4">
    <name type="scientific">Labrys okinawensis</name>
    <dbReference type="NCBI Taxonomy" id="346911"/>
    <lineage>
        <taxon>Bacteria</taxon>
        <taxon>Pseudomonadati</taxon>
        <taxon>Pseudomonadota</taxon>
        <taxon>Alphaproteobacteria</taxon>
        <taxon>Hyphomicrobiales</taxon>
        <taxon>Xanthobacteraceae</taxon>
        <taxon>Labrys</taxon>
    </lineage>
</organism>
<evidence type="ECO:0000256" key="1">
    <source>
        <dbReference type="ARBA" id="ARBA00022801"/>
    </source>
</evidence>